<dbReference type="AlphaFoldDB" id="E1IE78"/>
<dbReference type="PANTHER" id="PTHR23525">
    <property type="entry name" value="TRANSPORTER, PUTATIVE-RELATED"/>
    <property type="match status" value="1"/>
</dbReference>
<feature type="transmembrane region" description="Helical" evidence="5">
    <location>
        <begin position="83"/>
        <end position="105"/>
    </location>
</feature>
<evidence type="ECO:0000256" key="2">
    <source>
        <dbReference type="ARBA" id="ARBA00022692"/>
    </source>
</evidence>
<feature type="transmembrane region" description="Helical" evidence="5">
    <location>
        <begin position="111"/>
        <end position="131"/>
    </location>
</feature>
<feature type="transmembrane region" description="Helical" evidence="5">
    <location>
        <begin position="40"/>
        <end position="62"/>
    </location>
</feature>
<dbReference type="GO" id="GO:0022857">
    <property type="term" value="F:transmembrane transporter activity"/>
    <property type="evidence" value="ECO:0007669"/>
    <property type="project" value="InterPro"/>
</dbReference>
<dbReference type="PANTHER" id="PTHR23525:SF1">
    <property type="entry name" value="NODULIN-LIKE DOMAIN-CONTAINING PROTEIN"/>
    <property type="match status" value="1"/>
</dbReference>
<evidence type="ECO:0000313" key="8">
    <source>
        <dbReference type="Proteomes" id="UP000054010"/>
    </source>
</evidence>
<evidence type="ECO:0000256" key="4">
    <source>
        <dbReference type="ARBA" id="ARBA00023136"/>
    </source>
</evidence>
<dbReference type="HOGENOM" id="CLU_025894_0_0_0"/>
<proteinExistence type="predicted"/>
<evidence type="ECO:0000259" key="6">
    <source>
        <dbReference type="PROSITE" id="PS50850"/>
    </source>
</evidence>
<gene>
    <name evidence="7" type="ORF">OSCT_1629</name>
</gene>
<dbReference type="PROSITE" id="PS50850">
    <property type="entry name" value="MFS"/>
    <property type="match status" value="1"/>
</dbReference>
<dbReference type="eggNOG" id="COG0738">
    <property type="taxonomic scope" value="Bacteria"/>
</dbReference>
<dbReference type="STRING" id="765420.OSCT_1629"/>
<dbReference type="Proteomes" id="UP000054010">
    <property type="component" value="Unassembled WGS sequence"/>
</dbReference>
<feature type="transmembrane region" description="Helical" evidence="5">
    <location>
        <begin position="12"/>
        <end position="34"/>
    </location>
</feature>
<dbReference type="InterPro" id="IPR011701">
    <property type="entry name" value="MFS"/>
</dbReference>
<dbReference type="Gene3D" id="1.20.1250.20">
    <property type="entry name" value="MFS general substrate transporter like domains"/>
    <property type="match status" value="2"/>
</dbReference>
<feature type="transmembrane region" description="Helical" evidence="5">
    <location>
        <begin position="376"/>
        <end position="398"/>
    </location>
</feature>
<evidence type="ECO:0000313" key="7">
    <source>
        <dbReference type="EMBL" id="EFO80538.1"/>
    </source>
</evidence>
<dbReference type="EMBL" id="ADVR01000051">
    <property type="protein sequence ID" value="EFO80538.1"/>
    <property type="molecule type" value="Genomic_DNA"/>
</dbReference>
<dbReference type="GO" id="GO:0005886">
    <property type="term" value="C:plasma membrane"/>
    <property type="evidence" value="ECO:0007669"/>
    <property type="project" value="UniProtKB-SubCell"/>
</dbReference>
<reference evidence="7 8" key="1">
    <citation type="journal article" date="2011" name="J. Bacteriol.">
        <title>Draft genome sequence of the anoxygenic filamentous phototrophic bacterium Oscillochloris trichoides subsp. DG-6.</title>
        <authorList>
            <person name="Kuznetsov B.B."/>
            <person name="Ivanovsky R.N."/>
            <person name="Keppen O.I."/>
            <person name="Sukhacheva M.V."/>
            <person name="Bumazhkin B.K."/>
            <person name="Patutina E.O."/>
            <person name="Beletsky A.V."/>
            <person name="Mardanov A.V."/>
            <person name="Baslerov R.V."/>
            <person name="Panteleeva A.N."/>
            <person name="Kolganova T.V."/>
            <person name="Ravin N.V."/>
            <person name="Skryabin K.G."/>
        </authorList>
    </citation>
    <scope>NUCLEOTIDE SEQUENCE [LARGE SCALE GENOMIC DNA]</scope>
    <source>
        <strain evidence="7 8">DG-6</strain>
    </source>
</reference>
<keyword evidence="3 5" id="KW-1133">Transmembrane helix</keyword>
<dbReference type="OrthoDB" id="9810492at2"/>
<evidence type="ECO:0000256" key="5">
    <source>
        <dbReference type="SAM" id="Phobius"/>
    </source>
</evidence>
<evidence type="ECO:0000256" key="1">
    <source>
        <dbReference type="ARBA" id="ARBA00004651"/>
    </source>
</evidence>
<dbReference type="SUPFAM" id="SSF103473">
    <property type="entry name" value="MFS general substrate transporter"/>
    <property type="match status" value="1"/>
</dbReference>
<dbReference type="InterPro" id="IPR036259">
    <property type="entry name" value="MFS_trans_sf"/>
</dbReference>
<comment type="subcellular location">
    <subcellularLocation>
        <location evidence="1">Cell membrane</location>
        <topology evidence="1">Multi-pass membrane protein</topology>
    </subcellularLocation>
</comment>
<sequence length="403" mass="42152">MLAMRAHLSGGKISSAVWFILLHSSLFGLALSIADILFNFYLVSLGYTVATAGLFSTIGRAAGMLMGIPLGIMIDRIGAQRSLLIGVAIYGLGWAILLQFTSLWIMIPIQFLIGAAFILTSTAVTPLLAGVTNEAQRATIFGWNASATMAVGLGGSVLGGVLPSLAAGMIEVGPQDTAAYRMALMVVVGLCVIAMLPILSRMQPVAHERPHGAAPLPTSRLPMARLGRFSIAGLLLGMGGGAFLPFQNLFFRDVFLLSDVAVGLVLAWGAMGMGVGGMLGGPMAGWLGLQRAATITRMGAVFSMLLMLTPSLIIASIGFFWRGLSIAASYPLNDALIMRATPLRQRGIAASMMSVFWSGGWAAAAWTSGVVLEHWGFTPVIIFAAVAYFGSALAIATLRGVEG</sequence>
<accession>E1IE78</accession>
<protein>
    <submittedName>
        <fullName evidence="7">Major facilitator transporter</fullName>
    </submittedName>
</protein>
<feature type="transmembrane region" description="Helical" evidence="5">
    <location>
        <begin position="226"/>
        <end position="246"/>
    </location>
</feature>
<dbReference type="Pfam" id="PF07690">
    <property type="entry name" value="MFS_1"/>
    <property type="match status" value="1"/>
</dbReference>
<comment type="caution">
    <text evidence="7">The sequence shown here is derived from an EMBL/GenBank/DDBJ whole genome shotgun (WGS) entry which is preliminary data.</text>
</comment>
<organism evidence="7 8">
    <name type="scientific">Oscillochloris trichoides DG-6</name>
    <dbReference type="NCBI Taxonomy" id="765420"/>
    <lineage>
        <taxon>Bacteria</taxon>
        <taxon>Bacillati</taxon>
        <taxon>Chloroflexota</taxon>
        <taxon>Chloroflexia</taxon>
        <taxon>Chloroflexales</taxon>
        <taxon>Chloroflexineae</taxon>
        <taxon>Oscillochloridaceae</taxon>
        <taxon>Oscillochloris</taxon>
    </lineage>
</organism>
<keyword evidence="8" id="KW-1185">Reference proteome</keyword>
<dbReference type="InterPro" id="IPR020846">
    <property type="entry name" value="MFS_dom"/>
</dbReference>
<keyword evidence="2 5" id="KW-0812">Transmembrane</keyword>
<keyword evidence="4 5" id="KW-0472">Membrane</keyword>
<evidence type="ECO:0000256" key="3">
    <source>
        <dbReference type="ARBA" id="ARBA00022989"/>
    </source>
</evidence>
<feature type="transmembrane region" description="Helical" evidence="5">
    <location>
        <begin position="266"/>
        <end position="289"/>
    </location>
</feature>
<feature type="transmembrane region" description="Helical" evidence="5">
    <location>
        <begin position="143"/>
        <end position="166"/>
    </location>
</feature>
<feature type="transmembrane region" description="Helical" evidence="5">
    <location>
        <begin position="178"/>
        <end position="199"/>
    </location>
</feature>
<feature type="domain" description="Major facilitator superfamily (MFS) profile" evidence="6">
    <location>
        <begin position="16"/>
        <end position="402"/>
    </location>
</feature>
<name>E1IE78_9CHLR</name>
<feature type="transmembrane region" description="Helical" evidence="5">
    <location>
        <begin position="301"/>
        <end position="321"/>
    </location>
</feature>